<evidence type="ECO:0000256" key="1">
    <source>
        <dbReference type="SAM" id="Coils"/>
    </source>
</evidence>
<dbReference type="AlphaFoldDB" id="A0A0K8TPX6"/>
<feature type="non-terminal residue" evidence="3">
    <location>
        <position position="1"/>
    </location>
</feature>
<keyword evidence="1" id="KW-0175">Coiled coil</keyword>
<evidence type="ECO:0000256" key="2">
    <source>
        <dbReference type="SAM" id="MobiDB-lite"/>
    </source>
</evidence>
<dbReference type="EMBL" id="GDAI01001420">
    <property type="protein sequence ID" value="JAI16183.1"/>
    <property type="molecule type" value="mRNA"/>
</dbReference>
<accession>A0A0K8TPX6</accession>
<feature type="coiled-coil region" evidence="1">
    <location>
        <begin position="74"/>
        <end position="101"/>
    </location>
</feature>
<reference evidence="3" key="1">
    <citation type="journal article" date="2015" name="Insect Biochem. Mol. Biol.">
        <title>An insight into the sialome of the horse fly, Tabanus bromius.</title>
        <authorList>
            <person name="Ribeiro J.M."/>
            <person name="Kazimirova M."/>
            <person name="Takac P."/>
            <person name="Andersen J.F."/>
            <person name="Francischetti I.M."/>
        </authorList>
    </citation>
    <scope>NUCLEOTIDE SEQUENCE</scope>
</reference>
<proteinExistence type="evidence at transcript level"/>
<dbReference type="GO" id="GO:0031083">
    <property type="term" value="C:BLOC-1 complex"/>
    <property type="evidence" value="ECO:0007669"/>
    <property type="project" value="TreeGrafter"/>
</dbReference>
<organism evidence="3">
    <name type="scientific">Tabanus bromius</name>
    <name type="common">Band-eyed brown horse fly</name>
    <dbReference type="NCBI Taxonomy" id="304241"/>
    <lineage>
        <taxon>Eukaryota</taxon>
        <taxon>Metazoa</taxon>
        <taxon>Ecdysozoa</taxon>
        <taxon>Arthropoda</taxon>
        <taxon>Hexapoda</taxon>
        <taxon>Insecta</taxon>
        <taxon>Pterygota</taxon>
        <taxon>Neoptera</taxon>
        <taxon>Endopterygota</taxon>
        <taxon>Diptera</taxon>
        <taxon>Brachycera</taxon>
        <taxon>Tabanomorpha</taxon>
        <taxon>Tabanoidea</taxon>
        <taxon>Tabanidae</taxon>
        <taxon>Tabanus</taxon>
    </lineage>
</organism>
<name>A0A0K8TPX6_TABBR</name>
<dbReference type="PANTHER" id="PTHR16230:SF3">
    <property type="entry name" value="BIOGENESIS OF LYSOSOMAL ORGANELLES COMPLEX-1, SUBUNIT 4, CAPPUCCINO"/>
    <property type="match status" value="1"/>
</dbReference>
<sequence>VEELGRDYANYLRKADIGKELRPINASIEEMLTRLEEYEGLLAAVKADSKTTVEHNIADIISHKSELDNTCQRIDDLEKFVNIVNGNLDALEETVEIAEEELGVTDYSLKGILKPLFGKSKDPNNPRTNLENGEFKKPEIFKTDDYFGKNDHE</sequence>
<dbReference type="InterPro" id="IPR024857">
    <property type="entry name" value="Cappuccino"/>
</dbReference>
<evidence type="ECO:0000313" key="3">
    <source>
        <dbReference type="EMBL" id="JAI16183.1"/>
    </source>
</evidence>
<dbReference type="PANTHER" id="PTHR16230">
    <property type="entry name" value="CAPPUCCINO"/>
    <property type="match status" value="1"/>
</dbReference>
<protein>
    <submittedName>
        <fullName evidence="3">Putative bioproteinsis of lysosome-related organelles complex 1 subunit 4</fullName>
    </submittedName>
</protein>
<feature type="region of interest" description="Disordered" evidence="2">
    <location>
        <begin position="118"/>
        <end position="137"/>
    </location>
</feature>